<evidence type="ECO:0000259" key="1">
    <source>
        <dbReference type="Pfam" id="PF12733"/>
    </source>
</evidence>
<dbReference type="Pfam" id="PF18676">
    <property type="entry name" value="MBG_2"/>
    <property type="match status" value="8"/>
</dbReference>
<feature type="domain" description="MBG" evidence="2">
    <location>
        <begin position="777"/>
        <end position="847"/>
    </location>
</feature>
<dbReference type="SUPFAM" id="SSF63825">
    <property type="entry name" value="YWTD domain"/>
    <property type="match status" value="1"/>
</dbReference>
<feature type="domain" description="MBG" evidence="2">
    <location>
        <begin position="691"/>
        <end position="770"/>
    </location>
</feature>
<keyword evidence="4" id="KW-1185">Reference proteome</keyword>
<feature type="domain" description="Cadherin-like beta-sandwich-like" evidence="1">
    <location>
        <begin position="1656"/>
        <end position="1732"/>
    </location>
</feature>
<sequence length="2057" mass="210691">MKKLLPTLKNLLAKDIRSVLAALFVLVLISISGQSQAQVYYVTTAGSISAADADDALLRANYDGSSNTTIVGSIAVSPTYSALDLANNRIFVYEAIAANRSIKVLNATTGAVITSFGVLAGISNVNALKYDAVNDYIYYLTTDGSALSTTATDALVRVKPDGTGQTVIASAFTPSPLYLALDPANNRVFVYESLPAARGIKTVSLSSGTTTQSATVNAGTVKEIAYDANTDFLYYLTSDDIALNVAVTDALTKVKPDGTNTTVIKSALTGSPVLFALDIGNNRAFVYEGATANKAIKTVDLSSGNVVSVISLSSYASTRVVTSMNVPALPTITTASAASISSASATLGGTVTRSDASVTARGVVYSSSNTSPIIGGSGVTQAANGTGTGVFSASISGLSSSTTYYVRSYAISGAGTAYGSVTTFATLSNDANLSGLSLSAGTLTPSFSAGTITYTASVANANSTITVTPTKNNANASIKVNGVVVNSGSASGSISLNVGSNVITTIVTAQDGSTTKTYTVTVTRATNPQNITFNTLPAKTYGNADFSPGATASSGLVVSYSSDNTAVATIVSGNIHIVGAGTANITASQAGDVNTSPASNVVQALSVSKAAITATANAQTKIYGNADPVFTYSVTSGALVSGDTFTGALTRTAVGNNIGDYAITQGTLALSANYNLTFVGANLTITKRPITMKPVSLTKVYGDTEPFRNAFSLTAGSIASGDGTSGQFGRIAGESVGTYAVNLGGKIVVNIANSTNVTNNYDITIEPVTFAITAKPITVTANAQTKTYGDADPTLTYDTSAALISGDAFSGALTRTTGENFGTYAISQGTLALSSNYTLSFTGANLTIGTKTITVTANAQTKTYGDADPTFTYTADALISGDSFTGSLIRDAGETVGSHVISQGSLALNSNYTLNFTGSDLTIGTKTVNVTASAQTKTYGDADPTFTYTADALISGDSFTGSLTRDAGETVGIYAIKQGSLALNSNYTLNFTGANLTIGIKTVNVTANAQTKIYGDADPTLTYTADALIGSDTFSGAPARGAGESTGIYVINQGSLTLNSNYSLNFAGADFTIAARQVTIAADVLHKTYGDTDPDFTYHITAGSLLSGDAITGSLVRDAGETAGVHATNQGTIAINNPNYTVTFQPSYLEIDRAPLTITADNKTKVAGQVNPALTYVITGFKNSEDESVFSTPVNISTLADNSSLAGDYPIIVNNATSINYDFSFVNGILTVNPASTNANLASLTVDEGAIGPVFDASTLDYTMLVSNSQASITLTPTVVDATATVTVNYMNATSGTSVAVPVYPGENPIPITVTAQDGATTKNYTLTVSRAYETISTLSALTVSEGTLSPAFTTAGHSYTVSVPNTVESIALSPVTTSMYGFIKINGNPVETGSTPPRSLIVGENTFNIEVFAQDRSISETYVVKVTRAASNNANLAFITVSPNSILAIQQNTPTLVEYTTSVSSGTTSITLTPTLKEANATMTINGTAALSGVPSNPIALNVGVTMVNIIVTAQNGVTTKTYRVAVNRTGSTIAGLSFLSITPGSILVVQQNTPTLVEYTTSVSPATTSITLTPTLKEANGTITINGSPALSGVASNPIALNAGATTINLVATAEDGVATRAYTVTVNRAGSTIAGLSSIDISPSSILTIQQNTPTLVEYTTSVGTGTTSITLTPTLKETNGTITINGSPILSGVASAPISLGVGTTMIEIVVTAEDNVTTKTYKIAVSRAGSSLAGLSYISVSPSSVLTIQQSTYNFVAYTTSVSNATASIRLTPTLKGANGSITVNGSPVLSGVASDPIPLNVGINDINVVATAEDGVTTKTYTIAVTRAGSNIASLTHISISPGSVLAIQQNTSSQVTYTTSVSPGTASIKLTPTLKEANATMTINGTPALSGVISNPIPLSVGTTMANIVVTAQNGVTTRTYTIIATRPATFMVDRADSKLLFANKAVNPMDPTDNDGVVVHQGVSPNGDGSNDFLSIEGISAYNGNKLSIMNANGALVFETRDYGKNSSNLFDGHSNKNGALLKPGTYFYSLEYKAGKEKRKTGYIILKY</sequence>
<feature type="domain" description="MBG" evidence="2">
    <location>
        <begin position="929"/>
        <end position="997"/>
    </location>
</feature>
<feature type="domain" description="Cadherin-like beta-sandwich-like" evidence="1">
    <location>
        <begin position="440"/>
        <end position="524"/>
    </location>
</feature>
<evidence type="ECO:0000313" key="3">
    <source>
        <dbReference type="EMBL" id="MCQ6957105.1"/>
    </source>
</evidence>
<feature type="domain" description="MBG" evidence="2">
    <location>
        <begin position="1078"/>
        <end position="1148"/>
    </location>
</feature>
<name>A0ABT1SXM6_9SPHI</name>
<feature type="domain" description="MBG" evidence="2">
    <location>
        <begin position="853"/>
        <end position="922"/>
    </location>
</feature>
<dbReference type="Proteomes" id="UP001204376">
    <property type="component" value="Unassembled WGS sequence"/>
</dbReference>
<dbReference type="InterPro" id="IPR025883">
    <property type="entry name" value="Cadherin-like_domain"/>
</dbReference>
<organism evidence="3 4">
    <name type="scientific">Mucilaginibacter aquariorum</name>
    <dbReference type="NCBI Taxonomy" id="2967225"/>
    <lineage>
        <taxon>Bacteria</taxon>
        <taxon>Pseudomonadati</taxon>
        <taxon>Bacteroidota</taxon>
        <taxon>Sphingobacteriia</taxon>
        <taxon>Sphingobacteriales</taxon>
        <taxon>Sphingobacteriaceae</taxon>
        <taxon>Mucilaginibacter</taxon>
    </lineage>
</organism>
<dbReference type="EMBL" id="JANHOH010000001">
    <property type="protein sequence ID" value="MCQ6957105.1"/>
    <property type="molecule type" value="Genomic_DNA"/>
</dbReference>
<feature type="domain" description="Cadherin-like beta-sandwich-like" evidence="1">
    <location>
        <begin position="1556"/>
        <end position="1631"/>
    </location>
</feature>
<feature type="domain" description="Cadherin-like beta-sandwich-like" evidence="1">
    <location>
        <begin position="1241"/>
        <end position="1331"/>
    </location>
</feature>
<dbReference type="RefSeq" id="WP_256537314.1">
    <property type="nucleotide sequence ID" value="NZ_JANHOH010000001.1"/>
</dbReference>
<dbReference type="Gene3D" id="2.60.40.1080">
    <property type="match status" value="1"/>
</dbReference>
<dbReference type="Gene3D" id="3.30.160.710">
    <property type="match status" value="2"/>
</dbReference>
<feature type="domain" description="Cadherin-like beta-sandwich-like" evidence="1">
    <location>
        <begin position="1339"/>
        <end position="1429"/>
    </location>
</feature>
<dbReference type="Pfam" id="PF13585">
    <property type="entry name" value="CHU_C"/>
    <property type="match status" value="1"/>
</dbReference>
<comment type="caution">
    <text evidence="3">The sequence shown here is derived from an EMBL/GenBank/DDBJ whole genome shotgun (WGS) entry which is preliminary data.</text>
</comment>
<dbReference type="Gene3D" id="2.120.10.30">
    <property type="entry name" value="TolB, C-terminal domain"/>
    <property type="match status" value="1"/>
</dbReference>
<feature type="domain" description="MBG" evidence="2">
    <location>
        <begin position="1156"/>
        <end position="1231"/>
    </location>
</feature>
<proteinExistence type="predicted"/>
<evidence type="ECO:0000313" key="4">
    <source>
        <dbReference type="Proteomes" id="UP001204376"/>
    </source>
</evidence>
<feature type="domain" description="MBG" evidence="2">
    <location>
        <begin position="612"/>
        <end position="684"/>
    </location>
</feature>
<protein>
    <submittedName>
        <fullName evidence="3">Cadherin-like beta sandwich domain-containing protein</fullName>
    </submittedName>
</protein>
<feature type="domain" description="Cadherin-like beta-sandwich-like" evidence="1">
    <location>
        <begin position="1858"/>
        <end position="1934"/>
    </location>
</feature>
<feature type="domain" description="MBG" evidence="2">
    <location>
        <begin position="1004"/>
        <end position="1072"/>
    </location>
</feature>
<gene>
    <name evidence="3" type="ORF">NPE20_04015</name>
</gene>
<feature type="domain" description="Cadherin-like beta-sandwich-like" evidence="1">
    <location>
        <begin position="1454"/>
        <end position="1530"/>
    </location>
</feature>
<evidence type="ECO:0000259" key="2">
    <source>
        <dbReference type="Pfam" id="PF18676"/>
    </source>
</evidence>
<reference evidence="3 4" key="1">
    <citation type="submission" date="2022-07" db="EMBL/GenBank/DDBJ databases">
        <title>Mucilaginibacter sp. JC4.</title>
        <authorList>
            <person name="Le V."/>
            <person name="Ko S.-R."/>
            <person name="Ahn C.-Y."/>
            <person name="Oh H.-M."/>
        </authorList>
    </citation>
    <scope>NUCLEOTIDE SEQUENCE [LARGE SCALE GENOMIC DNA]</scope>
    <source>
        <strain evidence="3 4">JC4</strain>
    </source>
</reference>
<dbReference type="InterPro" id="IPR041286">
    <property type="entry name" value="MBG_2"/>
</dbReference>
<dbReference type="Pfam" id="PF12733">
    <property type="entry name" value="Cadherin-like"/>
    <property type="match status" value="8"/>
</dbReference>
<accession>A0ABT1SXM6</accession>
<dbReference type="InterPro" id="IPR011042">
    <property type="entry name" value="6-blade_b-propeller_TolB-like"/>
</dbReference>
<feature type="domain" description="Cadherin-like beta-sandwich-like" evidence="1">
    <location>
        <begin position="1761"/>
        <end position="1833"/>
    </location>
</feature>